<sequence length="473" mass="52515">MTSAPAAGTLPPVVESDQDDLAAQRFVLDLALQPLDRFDGFDRIEQIGGSALRYQLNFIAYALAMAQYTRTPAFTGYLAEAQRNAILKMCDKGVWGYWATESLIGYGRRETDPIRHANVMYSGYFGVMIGLYETLNDADSRFDRPGGLTLRWSPNLVHEYDFARLCAAIRRNMLARKNCPQYACEPHLIYPICNVFAFNTLVMHDRLHGTAFTGDLVDRIRHSYLHDGWRLRNGRFIPGRLGPSITISRPVLGYDAGMVAWLNAMMPDLARDTWTTLRDRFVDFDGQQVRLRGSSRARVDLGNYNVINGDGMTRIFVATAAAEMGDSDLAAALVRSMHDRYRVEERNGARRFAGVSTVTNAHHALARFNRPDGLRDLVLGAVPPEWRTGPILGIAPYPDVLVAKAVTDGSALELVLRPGRGAGRVRLGLRRLIPHRTYRVTGAIEPSVVADDSGEGVIEVDLGGRHDVRVTPA</sequence>
<keyword evidence="3" id="KW-1185">Reference proteome</keyword>
<dbReference type="Proteomes" id="UP001611450">
    <property type="component" value="Unassembled WGS sequence"/>
</dbReference>
<name>A0ABW7WE71_9NOCA</name>
<feature type="domain" description="Linalool dehydratase/isomerase" evidence="1">
    <location>
        <begin position="53"/>
        <end position="357"/>
    </location>
</feature>
<dbReference type="Pfam" id="PF18566">
    <property type="entry name" value="Ldi"/>
    <property type="match status" value="1"/>
</dbReference>
<accession>A0ABW7WE71</accession>
<evidence type="ECO:0000313" key="2">
    <source>
        <dbReference type="EMBL" id="MFI2319943.1"/>
    </source>
</evidence>
<comment type="caution">
    <text evidence="2">The sequence shown here is derived from an EMBL/GenBank/DDBJ whole genome shotgun (WGS) entry which is preliminary data.</text>
</comment>
<gene>
    <name evidence="2" type="ORF">ACH47G_05590</name>
</gene>
<proteinExistence type="predicted"/>
<protein>
    <recommendedName>
        <fullName evidence="1">Linalool dehydratase/isomerase domain-containing protein</fullName>
    </recommendedName>
</protein>
<evidence type="ECO:0000313" key="3">
    <source>
        <dbReference type="Proteomes" id="UP001611450"/>
    </source>
</evidence>
<organism evidence="2 3">
    <name type="scientific">Nocardia beijingensis</name>
    <dbReference type="NCBI Taxonomy" id="95162"/>
    <lineage>
        <taxon>Bacteria</taxon>
        <taxon>Bacillati</taxon>
        <taxon>Actinomycetota</taxon>
        <taxon>Actinomycetes</taxon>
        <taxon>Mycobacteriales</taxon>
        <taxon>Nocardiaceae</taxon>
        <taxon>Nocardia</taxon>
    </lineage>
</organism>
<dbReference type="EMBL" id="JBIRXV010000001">
    <property type="protein sequence ID" value="MFI2319943.1"/>
    <property type="molecule type" value="Genomic_DNA"/>
</dbReference>
<dbReference type="RefSeq" id="WP_396945418.1">
    <property type="nucleotide sequence ID" value="NZ_JBIRXV010000001.1"/>
</dbReference>
<reference evidence="2 3" key="1">
    <citation type="submission" date="2024-10" db="EMBL/GenBank/DDBJ databases">
        <title>The Natural Products Discovery Center: Release of the First 8490 Sequenced Strains for Exploring Actinobacteria Biosynthetic Diversity.</title>
        <authorList>
            <person name="Kalkreuter E."/>
            <person name="Kautsar S.A."/>
            <person name="Yang D."/>
            <person name="Bader C.D."/>
            <person name="Teijaro C.N."/>
            <person name="Fluegel L."/>
            <person name="Davis C.M."/>
            <person name="Simpson J.R."/>
            <person name="Lauterbach L."/>
            <person name="Steele A.D."/>
            <person name="Gui C."/>
            <person name="Meng S."/>
            <person name="Li G."/>
            <person name="Viehrig K."/>
            <person name="Ye F."/>
            <person name="Su P."/>
            <person name="Kiefer A.F."/>
            <person name="Nichols A."/>
            <person name="Cepeda A.J."/>
            <person name="Yan W."/>
            <person name="Fan B."/>
            <person name="Jiang Y."/>
            <person name="Adhikari A."/>
            <person name="Zheng C.-J."/>
            <person name="Schuster L."/>
            <person name="Cowan T.M."/>
            <person name="Smanski M.J."/>
            <person name="Chevrette M.G."/>
            <person name="De Carvalho L.P.S."/>
            <person name="Shen B."/>
        </authorList>
    </citation>
    <scope>NUCLEOTIDE SEQUENCE [LARGE SCALE GENOMIC DNA]</scope>
    <source>
        <strain evidence="2 3">NPDC019626</strain>
    </source>
</reference>
<dbReference type="InterPro" id="IPR041411">
    <property type="entry name" value="Ldi"/>
</dbReference>
<evidence type="ECO:0000259" key="1">
    <source>
        <dbReference type="Pfam" id="PF18566"/>
    </source>
</evidence>